<comment type="caution">
    <text evidence="1">The sequence shown here is derived from an EMBL/GenBank/DDBJ whole genome shotgun (WGS) entry which is preliminary data.</text>
</comment>
<evidence type="ECO:0000313" key="1">
    <source>
        <dbReference type="EMBL" id="EDP98817.1"/>
    </source>
</evidence>
<sequence length="38" mass="4221">MIDLAATGLAQPRIVTEDEITLFQGGEITLELIWIDPH</sequence>
<dbReference type="EMBL" id="ABIC01000066">
    <property type="protein sequence ID" value="EDP98817.1"/>
    <property type="molecule type" value="Genomic_DNA"/>
</dbReference>
<dbReference type="AlphaFoldDB" id="A9DLQ2"/>
<organism evidence="1 2">
    <name type="scientific">Shewanella benthica KT99</name>
    <dbReference type="NCBI Taxonomy" id="314608"/>
    <lineage>
        <taxon>Bacteria</taxon>
        <taxon>Pseudomonadati</taxon>
        <taxon>Pseudomonadota</taxon>
        <taxon>Gammaproteobacteria</taxon>
        <taxon>Alteromonadales</taxon>
        <taxon>Shewanellaceae</taxon>
        <taxon>Shewanella</taxon>
    </lineage>
</organism>
<name>A9DLQ2_9GAMM</name>
<dbReference type="Proteomes" id="UP000005839">
    <property type="component" value="Unassembled WGS sequence"/>
</dbReference>
<gene>
    <name evidence="1" type="ORF">KT99_21004</name>
</gene>
<reference evidence="1 2" key="1">
    <citation type="submission" date="2007-10" db="EMBL/GenBank/DDBJ databases">
        <authorList>
            <person name="Yayanos A."/>
            <person name="Ferriera S."/>
            <person name="Johnson J."/>
            <person name="Kravitz S."/>
            <person name="Halpern A."/>
            <person name="Remington K."/>
            <person name="Beeson K."/>
            <person name="Tran B."/>
            <person name="Rogers Y.-H."/>
            <person name="Friedman R."/>
            <person name="Venter J.C."/>
        </authorList>
    </citation>
    <scope>NUCLEOTIDE SEQUENCE [LARGE SCALE GENOMIC DNA]</scope>
    <source>
        <strain evidence="1 2">KT99</strain>
    </source>
</reference>
<proteinExistence type="predicted"/>
<evidence type="ECO:0000313" key="2">
    <source>
        <dbReference type="Proteomes" id="UP000005839"/>
    </source>
</evidence>
<accession>A9DLQ2</accession>
<protein>
    <submittedName>
        <fullName evidence="1">Uncharacterized protein</fullName>
    </submittedName>
</protein>
<keyword evidence="2" id="KW-1185">Reference proteome</keyword>